<feature type="non-terminal residue" evidence="1">
    <location>
        <position position="1"/>
    </location>
</feature>
<proteinExistence type="predicted"/>
<accession>A0A8S3CI54</accession>
<dbReference type="EMBL" id="CAJOBI010172381">
    <property type="protein sequence ID" value="CAF4894423.1"/>
    <property type="molecule type" value="Genomic_DNA"/>
</dbReference>
<reference evidence="1" key="1">
    <citation type="submission" date="2021-02" db="EMBL/GenBank/DDBJ databases">
        <authorList>
            <person name="Nowell W R."/>
        </authorList>
    </citation>
    <scope>NUCLEOTIDE SEQUENCE</scope>
</reference>
<evidence type="ECO:0000313" key="1">
    <source>
        <dbReference type="EMBL" id="CAF4894423.1"/>
    </source>
</evidence>
<gene>
    <name evidence="1" type="ORF">SMN809_LOCUS51430</name>
</gene>
<protein>
    <submittedName>
        <fullName evidence="1">Uncharacterized protein</fullName>
    </submittedName>
</protein>
<dbReference type="Proteomes" id="UP000676336">
    <property type="component" value="Unassembled WGS sequence"/>
</dbReference>
<name>A0A8S3CI54_9BILA</name>
<evidence type="ECO:0000313" key="2">
    <source>
        <dbReference type="Proteomes" id="UP000676336"/>
    </source>
</evidence>
<comment type="caution">
    <text evidence="1">The sequence shown here is derived from an EMBL/GenBank/DDBJ whole genome shotgun (WGS) entry which is preliminary data.</text>
</comment>
<organism evidence="1 2">
    <name type="scientific">Rotaria magnacalcarata</name>
    <dbReference type="NCBI Taxonomy" id="392030"/>
    <lineage>
        <taxon>Eukaryota</taxon>
        <taxon>Metazoa</taxon>
        <taxon>Spiralia</taxon>
        <taxon>Gnathifera</taxon>
        <taxon>Rotifera</taxon>
        <taxon>Eurotatoria</taxon>
        <taxon>Bdelloidea</taxon>
        <taxon>Philodinida</taxon>
        <taxon>Philodinidae</taxon>
        <taxon>Rotaria</taxon>
    </lineage>
</organism>
<dbReference type="AlphaFoldDB" id="A0A8S3CI54"/>
<sequence length="62" mass="7265">MTPISILNSLQTVVNMLSIVHNEHEWHNRPSTYNPRLTVRAKRTIKKPFGHGNLLLPQYHHQ</sequence>